<dbReference type="EMBL" id="FJNB01000004">
    <property type="protein sequence ID" value="CZQ88734.1"/>
    <property type="molecule type" value="Genomic_DNA"/>
</dbReference>
<proteinExistence type="predicted"/>
<gene>
    <name evidence="2" type="ORF">SAMN05216375_104124</name>
    <name evidence="1" type="ORF">TR210_733</name>
</gene>
<reference evidence="1 3" key="1">
    <citation type="submission" date="2016-02" db="EMBL/GenBank/DDBJ databases">
        <authorList>
            <person name="Wen L."/>
            <person name="He K."/>
            <person name="Yang H."/>
        </authorList>
    </citation>
    <scope>NUCLEOTIDE SEQUENCE [LARGE SCALE GENOMIC DNA]</scope>
    <source>
        <strain evidence="1">Trichococcus_R210</strain>
    </source>
</reference>
<name>A0A143YGK7_9LACT</name>
<dbReference type="RefSeq" id="WP_068621693.1">
    <property type="nucleotide sequence ID" value="NZ_FJNB01000004.1"/>
</dbReference>
<organism evidence="1 3">
    <name type="scientific">Trichococcus ilyis</name>
    <dbReference type="NCBI Taxonomy" id="640938"/>
    <lineage>
        <taxon>Bacteria</taxon>
        <taxon>Bacillati</taxon>
        <taxon>Bacillota</taxon>
        <taxon>Bacilli</taxon>
        <taxon>Lactobacillales</taxon>
        <taxon>Carnobacteriaceae</taxon>
        <taxon>Trichococcus</taxon>
    </lineage>
</organism>
<dbReference type="CDD" id="cd07516">
    <property type="entry name" value="HAD_Pase"/>
    <property type="match status" value="1"/>
</dbReference>
<dbReference type="InterPro" id="IPR000150">
    <property type="entry name" value="Cof"/>
</dbReference>
<dbReference type="GO" id="GO:0016791">
    <property type="term" value="F:phosphatase activity"/>
    <property type="evidence" value="ECO:0007669"/>
    <property type="project" value="TreeGrafter"/>
</dbReference>
<dbReference type="AlphaFoldDB" id="A0A143YGK7"/>
<evidence type="ECO:0000313" key="4">
    <source>
        <dbReference type="Proteomes" id="UP000199280"/>
    </source>
</evidence>
<reference evidence="2 4" key="2">
    <citation type="submission" date="2016-10" db="EMBL/GenBank/DDBJ databases">
        <authorList>
            <person name="Varghese N."/>
            <person name="Submissions S."/>
        </authorList>
    </citation>
    <scope>NUCLEOTIDE SEQUENCE [LARGE SCALE GENOMIC DNA]</scope>
    <source>
        <strain evidence="2 4">DSM 22150</strain>
    </source>
</reference>
<dbReference type="Proteomes" id="UP000199280">
    <property type="component" value="Unassembled WGS sequence"/>
</dbReference>
<dbReference type="SFLD" id="SFLDS00003">
    <property type="entry name" value="Haloacid_Dehalogenase"/>
    <property type="match status" value="1"/>
</dbReference>
<dbReference type="OrthoDB" id="9790031at2"/>
<dbReference type="InterPro" id="IPR036412">
    <property type="entry name" value="HAD-like_sf"/>
</dbReference>
<dbReference type="NCBIfam" id="TIGR01484">
    <property type="entry name" value="HAD-SF-IIB"/>
    <property type="match status" value="1"/>
</dbReference>
<dbReference type="STRING" id="640938.TR210_733"/>
<evidence type="ECO:0000313" key="2">
    <source>
        <dbReference type="EMBL" id="SEI87285.1"/>
    </source>
</evidence>
<dbReference type="SUPFAM" id="SSF56784">
    <property type="entry name" value="HAD-like"/>
    <property type="match status" value="1"/>
</dbReference>
<evidence type="ECO:0000313" key="3">
    <source>
        <dbReference type="Proteomes" id="UP000076878"/>
    </source>
</evidence>
<evidence type="ECO:0000313" key="1">
    <source>
        <dbReference type="EMBL" id="CZQ88734.1"/>
    </source>
</evidence>
<dbReference type="NCBIfam" id="NF007806">
    <property type="entry name" value="PRK10513.1"/>
    <property type="match status" value="1"/>
</dbReference>
<dbReference type="InterPro" id="IPR023214">
    <property type="entry name" value="HAD_sf"/>
</dbReference>
<dbReference type="PROSITE" id="PS01229">
    <property type="entry name" value="COF_2"/>
    <property type="match status" value="1"/>
</dbReference>
<keyword evidence="4" id="KW-1185">Reference proteome</keyword>
<dbReference type="PANTHER" id="PTHR10000:SF8">
    <property type="entry name" value="HAD SUPERFAMILY HYDROLASE-LIKE, TYPE 3"/>
    <property type="match status" value="1"/>
</dbReference>
<dbReference type="SFLD" id="SFLDG01140">
    <property type="entry name" value="C2.B:_Phosphomannomutase_and_P"/>
    <property type="match status" value="1"/>
</dbReference>
<accession>A0A143YGK7</accession>
<dbReference type="SFLD" id="SFLDG01144">
    <property type="entry name" value="C2.B.4:_PGP_Like"/>
    <property type="match status" value="1"/>
</dbReference>
<protein>
    <submittedName>
        <fullName evidence="1">Cof protein</fullName>
    </submittedName>
</protein>
<sequence length="270" mass="29975">MSIKLIAIDIDGTLVDPEFKITPEVKAAITEAREQGVKIVLCTGRPFPGVKRYIKELELDQDEDYVITYNGSLVLSTATNEVLVSHTLDYSDFVRINELAEKFHVHTHGIDSEAIYTANKDISIFTTRESFITTMPIRYRSLAELPEDKLFTKIMFIDQPELLDILIPAIPAQFHEDYVIVRSEPHFLEVLNKDAGKASALAELAALLNIDAENIMAIGDNENDLSMIEYAGVGVAMGNAVDKVKEAADFITKSNAESGVAHAIRTYLNK</sequence>
<dbReference type="Gene3D" id="3.30.1240.10">
    <property type="match status" value="1"/>
</dbReference>
<dbReference type="Gene3D" id="3.40.50.1000">
    <property type="entry name" value="HAD superfamily/HAD-like"/>
    <property type="match status" value="1"/>
</dbReference>
<dbReference type="Proteomes" id="UP000076878">
    <property type="component" value="Unassembled WGS sequence"/>
</dbReference>
<dbReference type="GO" id="GO:0005829">
    <property type="term" value="C:cytosol"/>
    <property type="evidence" value="ECO:0007669"/>
    <property type="project" value="TreeGrafter"/>
</dbReference>
<dbReference type="PANTHER" id="PTHR10000">
    <property type="entry name" value="PHOSPHOSERINE PHOSPHATASE"/>
    <property type="match status" value="1"/>
</dbReference>
<dbReference type="GO" id="GO:0000287">
    <property type="term" value="F:magnesium ion binding"/>
    <property type="evidence" value="ECO:0007669"/>
    <property type="project" value="TreeGrafter"/>
</dbReference>
<dbReference type="Pfam" id="PF08282">
    <property type="entry name" value="Hydrolase_3"/>
    <property type="match status" value="1"/>
</dbReference>
<dbReference type="InterPro" id="IPR006379">
    <property type="entry name" value="HAD-SF_hydro_IIB"/>
</dbReference>
<dbReference type="NCBIfam" id="TIGR00099">
    <property type="entry name" value="Cof-subfamily"/>
    <property type="match status" value="1"/>
</dbReference>
<dbReference type="EMBL" id="FNYT01000004">
    <property type="protein sequence ID" value="SEI87285.1"/>
    <property type="molecule type" value="Genomic_DNA"/>
</dbReference>